<evidence type="ECO:0000313" key="2">
    <source>
        <dbReference type="EMBL" id="KAF5362805.1"/>
    </source>
</evidence>
<evidence type="ECO:0000256" key="1">
    <source>
        <dbReference type="SAM" id="MobiDB-lite"/>
    </source>
</evidence>
<comment type="caution">
    <text evidence="2">The sequence shown here is derived from an EMBL/GenBank/DDBJ whole genome shotgun (WGS) entry which is preliminary data.</text>
</comment>
<reference evidence="2 3" key="1">
    <citation type="journal article" date="2020" name="ISME J.">
        <title>Uncovering the hidden diversity of litter-decomposition mechanisms in mushroom-forming fungi.</title>
        <authorList>
            <person name="Floudas D."/>
            <person name="Bentzer J."/>
            <person name="Ahren D."/>
            <person name="Johansson T."/>
            <person name="Persson P."/>
            <person name="Tunlid A."/>
        </authorList>
    </citation>
    <scope>NUCLEOTIDE SEQUENCE [LARGE SCALE GENOMIC DNA]</scope>
    <source>
        <strain evidence="2 3">CBS 406.79</strain>
    </source>
</reference>
<feature type="region of interest" description="Disordered" evidence="1">
    <location>
        <begin position="1"/>
        <end position="64"/>
    </location>
</feature>
<feature type="compositionally biased region" description="Acidic residues" evidence="1">
    <location>
        <begin position="449"/>
        <end position="473"/>
    </location>
</feature>
<evidence type="ECO:0000313" key="3">
    <source>
        <dbReference type="Proteomes" id="UP000518752"/>
    </source>
</evidence>
<sequence length="473" mass="51844">MPSIQEQLDAARAQAQRQQQSQIRTPIQDPHRLHGNLNPFSQSTPSRLFGDDPPSLPNDRFGMGSSGLIPTLNHAGLSLPDPGPESHFWSDEPTGNAHTLVSSFPESTVVNLSTDGVTDNSGLQDYRRAPMMGSQVLNLDLSPAFVASLKASAAEFTPDLNDALDRYLQTNNLAERLAAHFMSNLQTQSMIQSLVQEKDTHWEVSASLRKLLAKYARAYMLSSTAKFYIKCNPEDIIVAALRVNRARDLPGENDPTANDTLKSSASRAIVQYRSTVKDHIVLTVRSTSKSKQLPANERDIATVAKNLLSGLKDVPLSLALMHRLAVMRNVLSNNPDISARDFWPLVDSEMANLLGIGKDHPKSQQEILSDFQFIYDADLRTYGKPQVAPTNIGSSNYQWMPYIKTLNTLAGNASVIDSVEKKRKRRVGDTGAHRNRRTASADAASEGENGSEGEGEPGSEPGDNEEGRDDVQS</sequence>
<proteinExistence type="predicted"/>
<organism evidence="2 3">
    <name type="scientific">Collybiopsis confluens</name>
    <dbReference type="NCBI Taxonomy" id="2823264"/>
    <lineage>
        <taxon>Eukaryota</taxon>
        <taxon>Fungi</taxon>
        <taxon>Dikarya</taxon>
        <taxon>Basidiomycota</taxon>
        <taxon>Agaricomycotina</taxon>
        <taxon>Agaricomycetes</taxon>
        <taxon>Agaricomycetidae</taxon>
        <taxon>Agaricales</taxon>
        <taxon>Marasmiineae</taxon>
        <taxon>Omphalotaceae</taxon>
        <taxon>Collybiopsis</taxon>
    </lineage>
</organism>
<dbReference type="AlphaFoldDB" id="A0A8H5GDJ5"/>
<protein>
    <submittedName>
        <fullName evidence="2">Uncharacterized protein</fullName>
    </submittedName>
</protein>
<dbReference type="OrthoDB" id="3050604at2759"/>
<keyword evidence="3" id="KW-1185">Reference proteome</keyword>
<name>A0A8H5GDJ5_9AGAR</name>
<gene>
    <name evidence="2" type="ORF">D9757_013673</name>
</gene>
<feature type="compositionally biased region" description="Low complexity" evidence="1">
    <location>
        <begin position="1"/>
        <end position="24"/>
    </location>
</feature>
<feature type="region of interest" description="Disordered" evidence="1">
    <location>
        <begin position="420"/>
        <end position="473"/>
    </location>
</feature>
<dbReference type="Proteomes" id="UP000518752">
    <property type="component" value="Unassembled WGS sequence"/>
</dbReference>
<dbReference type="EMBL" id="JAACJN010000197">
    <property type="protein sequence ID" value="KAF5362805.1"/>
    <property type="molecule type" value="Genomic_DNA"/>
</dbReference>
<accession>A0A8H5GDJ5</accession>